<evidence type="ECO:0000259" key="8">
    <source>
        <dbReference type="SMART" id="SM00479"/>
    </source>
</evidence>
<dbReference type="Gene3D" id="3.30.420.10">
    <property type="entry name" value="Ribonuclease H-like superfamily/Ribonuclease H"/>
    <property type="match status" value="1"/>
</dbReference>
<evidence type="ECO:0000256" key="1">
    <source>
        <dbReference type="ARBA" id="ARBA00004123"/>
    </source>
</evidence>
<dbReference type="AlphaFoldDB" id="A0A9P6FCT6"/>
<keyword evidence="10" id="KW-1185">Reference proteome</keyword>
<feature type="compositionally biased region" description="Basic and acidic residues" evidence="7">
    <location>
        <begin position="64"/>
        <end position="79"/>
    </location>
</feature>
<comment type="similarity">
    <text evidence="2">Belongs to the REXO1/REXO3 family.</text>
</comment>
<gene>
    <name evidence="9" type="ORF">EC957_007605</name>
</gene>
<evidence type="ECO:0000313" key="9">
    <source>
        <dbReference type="EMBL" id="KAF9547878.1"/>
    </source>
</evidence>
<dbReference type="Proteomes" id="UP000723463">
    <property type="component" value="Unassembled WGS sequence"/>
</dbReference>
<feature type="compositionally biased region" description="Basic and acidic residues" evidence="7">
    <location>
        <begin position="97"/>
        <end position="109"/>
    </location>
</feature>
<dbReference type="GO" id="GO:0003676">
    <property type="term" value="F:nucleic acid binding"/>
    <property type="evidence" value="ECO:0007669"/>
    <property type="project" value="InterPro"/>
</dbReference>
<feature type="compositionally biased region" description="Basic and acidic residues" evidence="7">
    <location>
        <begin position="39"/>
        <end position="58"/>
    </location>
</feature>
<feature type="compositionally biased region" description="Basic residues" evidence="7">
    <location>
        <begin position="80"/>
        <end position="96"/>
    </location>
</feature>
<keyword evidence="3" id="KW-0540">Nuclease</keyword>
<proteinExistence type="inferred from homology"/>
<evidence type="ECO:0000313" key="10">
    <source>
        <dbReference type="Proteomes" id="UP000723463"/>
    </source>
</evidence>
<evidence type="ECO:0000256" key="3">
    <source>
        <dbReference type="ARBA" id="ARBA00022722"/>
    </source>
</evidence>
<comment type="caution">
    <text evidence="9">The sequence shown here is derived from an EMBL/GenBank/DDBJ whole genome shotgun (WGS) entry which is preliminary data.</text>
</comment>
<accession>A0A9P6FCT6</accession>
<evidence type="ECO:0000256" key="4">
    <source>
        <dbReference type="ARBA" id="ARBA00022801"/>
    </source>
</evidence>
<keyword evidence="6" id="KW-0539">Nucleus</keyword>
<dbReference type="EMBL" id="JAAAXW010000036">
    <property type="protein sequence ID" value="KAF9547878.1"/>
    <property type="molecule type" value="Genomic_DNA"/>
</dbReference>
<evidence type="ECO:0000256" key="6">
    <source>
        <dbReference type="ARBA" id="ARBA00023242"/>
    </source>
</evidence>
<dbReference type="InterPro" id="IPR013520">
    <property type="entry name" value="Ribonucl_H"/>
</dbReference>
<evidence type="ECO:0000256" key="2">
    <source>
        <dbReference type="ARBA" id="ARBA00006357"/>
    </source>
</evidence>
<keyword evidence="5" id="KW-0269">Exonuclease</keyword>
<dbReference type="InterPro" id="IPR012337">
    <property type="entry name" value="RNaseH-like_sf"/>
</dbReference>
<organism evidence="9 10">
    <name type="scientific">Mortierella hygrophila</name>
    <dbReference type="NCBI Taxonomy" id="979708"/>
    <lineage>
        <taxon>Eukaryota</taxon>
        <taxon>Fungi</taxon>
        <taxon>Fungi incertae sedis</taxon>
        <taxon>Mucoromycota</taxon>
        <taxon>Mortierellomycotina</taxon>
        <taxon>Mortierellomycetes</taxon>
        <taxon>Mortierellales</taxon>
        <taxon>Mortierellaceae</taxon>
        <taxon>Mortierella</taxon>
    </lineage>
</organism>
<evidence type="ECO:0000256" key="5">
    <source>
        <dbReference type="ARBA" id="ARBA00022839"/>
    </source>
</evidence>
<dbReference type="FunFam" id="3.30.420.10:FF:000019">
    <property type="entry name" value="RNA exonuclease NEF-sp"/>
    <property type="match status" value="1"/>
</dbReference>
<sequence>MGADKKRKHSKEEDEAKKAKKSKSATTTTPVESTVAVEEQDRPSKKAKKEKKDKEVKEKKSKKEKKDKDDKDDKDDKKDKKDKKEKKEKKDKKDKKDKKEKTKSAKSDSSDDESSAPSSPAPVSDTTSMDVDEDEEVSAAAAIVPTLSAADIIAQYKKVQESKSRFVVASNGSGSQDSEESQNSAAEGAAKPFYVAQMGAKVDENGLTRKDRRLLKIKQKQIDRKSEGNGEPAFNIKAGHEMLTLKDLRDLVVFILTETPSLPWVEVKNKFKIDKVVMIYVAGLDPQLLHINLQSPDAHKAVAWGERVEKNKGVATELDYLRWNFEQVNVVKATGDKFRIHSPTNTLLSVPLSNSEKMKREKEKKAAKSAKNKKPENFMMTLEELRENSFPIPRYLDPSLPELKAGWTETVKPPKTTLSPPPKKMIAMDCEMCRTEAGQELTRVTLIDEAGKTIYDELVMPENPILDYLTQYSGMTAARLSGVTTRLAEVQEKLKDFVDYNTILVGHSLENDMQVLKLAHPFIIDTSLVYHHTRGPPYRPGLKWLAQKWLQRQIQANLERGHDSAEDALACMDLIKLKLTKPIGFGEYEQDQESLFSRLQRFNNPKTSALIDSDAFAGQSATTTIRTKSDEEVVTAVPEAIKNHNFTWARLRDIELNHGKVKTIDLAEGQIADKGRLSKVSSGDKIQASEEDIRQGLRSIDKSIERIVESLPPRTAVIVASGQGDHREVSRLQQRQKNFMELYKTKHLSEIPKEEHFLEADEILLAKAVEVAKSGVCFLKIKQ</sequence>
<feature type="region of interest" description="Disordered" evidence="7">
    <location>
        <begin position="1"/>
        <end position="137"/>
    </location>
</feature>
<protein>
    <recommendedName>
        <fullName evidence="8">Exonuclease domain-containing protein</fullName>
    </recommendedName>
</protein>
<dbReference type="GO" id="GO:0004527">
    <property type="term" value="F:exonuclease activity"/>
    <property type="evidence" value="ECO:0007669"/>
    <property type="project" value="UniProtKB-KW"/>
</dbReference>
<dbReference type="CDD" id="cd06145">
    <property type="entry name" value="REX1_like"/>
    <property type="match status" value="1"/>
</dbReference>
<dbReference type="PANTHER" id="PTHR12801">
    <property type="entry name" value="RNA EXONUCLEASE REXO1 / RECO3 FAMILY MEMBER-RELATED"/>
    <property type="match status" value="1"/>
</dbReference>
<dbReference type="InterPro" id="IPR036397">
    <property type="entry name" value="RNaseH_sf"/>
</dbReference>
<reference evidence="9" key="1">
    <citation type="journal article" date="2020" name="Fungal Divers.">
        <title>Resolving the Mortierellaceae phylogeny through synthesis of multi-gene phylogenetics and phylogenomics.</title>
        <authorList>
            <person name="Vandepol N."/>
            <person name="Liber J."/>
            <person name="Desiro A."/>
            <person name="Na H."/>
            <person name="Kennedy M."/>
            <person name="Barry K."/>
            <person name="Grigoriev I.V."/>
            <person name="Miller A.N."/>
            <person name="O'Donnell K."/>
            <person name="Stajich J.E."/>
            <person name="Bonito G."/>
        </authorList>
    </citation>
    <scope>NUCLEOTIDE SEQUENCE</scope>
    <source>
        <strain evidence="9">NRRL 2591</strain>
    </source>
</reference>
<dbReference type="PANTHER" id="PTHR12801:SF115">
    <property type="entry name" value="FI18136P1-RELATED"/>
    <property type="match status" value="1"/>
</dbReference>
<dbReference type="SUPFAM" id="SSF53098">
    <property type="entry name" value="Ribonuclease H-like"/>
    <property type="match status" value="1"/>
</dbReference>
<comment type="subcellular location">
    <subcellularLocation>
        <location evidence="1">Nucleus</location>
    </subcellularLocation>
</comment>
<feature type="domain" description="Exonuclease" evidence="8">
    <location>
        <begin position="424"/>
        <end position="584"/>
    </location>
</feature>
<name>A0A9P6FCT6_9FUNG</name>
<dbReference type="GO" id="GO:0005634">
    <property type="term" value="C:nucleus"/>
    <property type="evidence" value="ECO:0007669"/>
    <property type="project" value="UniProtKB-SubCell"/>
</dbReference>
<evidence type="ECO:0000256" key="7">
    <source>
        <dbReference type="SAM" id="MobiDB-lite"/>
    </source>
</evidence>
<dbReference type="InterPro" id="IPR034922">
    <property type="entry name" value="REX1-like_exo"/>
</dbReference>
<dbReference type="InterPro" id="IPR047021">
    <property type="entry name" value="REXO1/3/4-like"/>
</dbReference>
<keyword evidence="4" id="KW-0378">Hydrolase</keyword>
<dbReference type="SMART" id="SM00479">
    <property type="entry name" value="EXOIII"/>
    <property type="match status" value="1"/>
</dbReference>